<organism evidence="19 20">
    <name type="scientific">Flexivirga endophytica</name>
    <dbReference type="NCBI Taxonomy" id="1849103"/>
    <lineage>
        <taxon>Bacteria</taxon>
        <taxon>Bacillati</taxon>
        <taxon>Actinomycetota</taxon>
        <taxon>Actinomycetes</taxon>
        <taxon>Micrococcales</taxon>
        <taxon>Dermacoccaceae</taxon>
        <taxon>Flexivirga</taxon>
    </lineage>
</organism>
<dbReference type="FunFam" id="3.40.50.620:FF:000075">
    <property type="entry name" value="Isoleucine--tRNA ligase"/>
    <property type="match status" value="1"/>
</dbReference>
<dbReference type="InterPro" id="IPR001412">
    <property type="entry name" value="aa-tRNA-synth_I_CS"/>
</dbReference>
<dbReference type="InterPro" id="IPR014729">
    <property type="entry name" value="Rossmann-like_a/b/a_fold"/>
</dbReference>
<dbReference type="InterPro" id="IPR002301">
    <property type="entry name" value="Ile-tRNA-ligase"/>
</dbReference>
<comment type="cofactor">
    <cofactor evidence="1 15">
        <name>Zn(2+)</name>
        <dbReference type="ChEBI" id="CHEBI:29105"/>
    </cofactor>
</comment>
<evidence type="ECO:0000313" key="20">
    <source>
        <dbReference type="Proteomes" id="UP000636793"/>
    </source>
</evidence>
<dbReference type="HAMAP" id="MF_02003">
    <property type="entry name" value="Ile_tRNA_synth_type2"/>
    <property type="match status" value="1"/>
</dbReference>
<evidence type="ECO:0000256" key="6">
    <source>
        <dbReference type="ARBA" id="ARBA00022598"/>
    </source>
</evidence>
<reference evidence="19" key="1">
    <citation type="journal article" date="2014" name="Int. J. Syst. Evol. Microbiol.">
        <title>Complete genome sequence of Corynebacterium casei LMG S-19264T (=DSM 44701T), isolated from a smear-ripened cheese.</title>
        <authorList>
            <consortium name="US DOE Joint Genome Institute (JGI-PGF)"/>
            <person name="Walter F."/>
            <person name="Albersmeier A."/>
            <person name="Kalinowski J."/>
            <person name="Ruckert C."/>
        </authorList>
    </citation>
    <scope>NUCLEOTIDE SEQUENCE</scope>
    <source>
        <strain evidence="19">CGMCC 1.15085</strain>
    </source>
</reference>
<comment type="domain">
    <text evidence="15">IleRS has two distinct active sites: one for aminoacylation and one for editing. The misactivated valine is translocated from the active site to the editing site, which sterically excludes the correctly activated isoleucine. The single editing site contains two valyl binding pockets, one specific for each substrate (Val-AMP or Val-tRNA(Ile)).</text>
</comment>
<evidence type="ECO:0000256" key="14">
    <source>
        <dbReference type="ARBA" id="ARBA00048359"/>
    </source>
</evidence>
<dbReference type="NCBIfam" id="TIGR00392">
    <property type="entry name" value="ileS"/>
    <property type="match status" value="1"/>
</dbReference>
<evidence type="ECO:0000259" key="17">
    <source>
        <dbReference type="Pfam" id="PF00133"/>
    </source>
</evidence>
<dbReference type="EMBL" id="BMHI01000001">
    <property type="protein sequence ID" value="GGB16841.1"/>
    <property type="molecule type" value="Genomic_DNA"/>
</dbReference>
<evidence type="ECO:0000256" key="2">
    <source>
        <dbReference type="ARBA" id="ARBA00004496"/>
    </source>
</evidence>
<dbReference type="PANTHER" id="PTHR42780:SF1">
    <property type="entry name" value="ISOLEUCINE--TRNA LIGASE, CYTOPLASMIC"/>
    <property type="match status" value="1"/>
</dbReference>
<dbReference type="InterPro" id="IPR023586">
    <property type="entry name" value="Ile-tRNA-ligase_type2"/>
</dbReference>
<dbReference type="CDD" id="cd00818">
    <property type="entry name" value="IleRS_core"/>
    <property type="match status" value="1"/>
</dbReference>
<dbReference type="AlphaFoldDB" id="A0A916WN63"/>
<evidence type="ECO:0000313" key="19">
    <source>
        <dbReference type="EMBL" id="GGB16841.1"/>
    </source>
</evidence>
<dbReference type="Proteomes" id="UP000636793">
    <property type="component" value="Unassembled WGS sequence"/>
</dbReference>
<keyword evidence="7 15" id="KW-0479">Metal-binding</keyword>
<keyword evidence="20" id="KW-1185">Reference proteome</keyword>
<evidence type="ECO:0000256" key="1">
    <source>
        <dbReference type="ARBA" id="ARBA00001947"/>
    </source>
</evidence>
<dbReference type="Gene3D" id="3.90.740.10">
    <property type="entry name" value="Valyl/Leucyl/Isoleucyl-tRNA synthetase, editing domain"/>
    <property type="match status" value="1"/>
</dbReference>
<dbReference type="GO" id="GO:0006428">
    <property type="term" value="P:isoleucyl-tRNA aminoacylation"/>
    <property type="evidence" value="ECO:0007669"/>
    <property type="project" value="UniProtKB-UniRule"/>
</dbReference>
<dbReference type="SUPFAM" id="SSF50677">
    <property type="entry name" value="ValRS/IleRS/LeuRS editing domain"/>
    <property type="match status" value="1"/>
</dbReference>
<comment type="subcellular location">
    <subcellularLocation>
        <location evidence="2 15">Cytoplasm</location>
    </subcellularLocation>
</comment>
<feature type="domain" description="Methionyl/Valyl/Leucyl/Isoleucyl-tRNA synthetase anticodon-binding" evidence="18">
    <location>
        <begin position="800"/>
        <end position="944"/>
    </location>
</feature>
<dbReference type="EC" id="6.1.1.5" evidence="15"/>
<evidence type="ECO:0000259" key="18">
    <source>
        <dbReference type="Pfam" id="PF08264"/>
    </source>
</evidence>
<feature type="region of interest" description="Disordered" evidence="16">
    <location>
        <begin position="457"/>
        <end position="486"/>
    </location>
</feature>
<dbReference type="InterPro" id="IPR009008">
    <property type="entry name" value="Val/Leu/Ile-tRNA-synth_edit"/>
</dbReference>
<dbReference type="GO" id="GO:0005737">
    <property type="term" value="C:cytoplasm"/>
    <property type="evidence" value="ECO:0007669"/>
    <property type="project" value="UniProtKB-SubCell"/>
</dbReference>
<keyword evidence="10 15" id="KW-0067">ATP-binding</keyword>
<evidence type="ECO:0000256" key="12">
    <source>
        <dbReference type="ARBA" id="ARBA00023146"/>
    </source>
</evidence>
<dbReference type="InterPro" id="IPR009080">
    <property type="entry name" value="tRNAsynth_Ia_anticodon-bd"/>
</dbReference>
<evidence type="ECO:0000256" key="9">
    <source>
        <dbReference type="ARBA" id="ARBA00022833"/>
    </source>
</evidence>
<evidence type="ECO:0000256" key="15">
    <source>
        <dbReference type="HAMAP-Rule" id="MF_02003"/>
    </source>
</evidence>
<evidence type="ECO:0000256" key="8">
    <source>
        <dbReference type="ARBA" id="ARBA00022741"/>
    </source>
</evidence>
<dbReference type="SUPFAM" id="SSF52374">
    <property type="entry name" value="Nucleotidylyl transferase"/>
    <property type="match status" value="1"/>
</dbReference>
<dbReference type="GO" id="GO:0005524">
    <property type="term" value="F:ATP binding"/>
    <property type="evidence" value="ECO:0007669"/>
    <property type="project" value="UniProtKB-UniRule"/>
</dbReference>
<evidence type="ECO:0000256" key="4">
    <source>
        <dbReference type="ARBA" id="ARBA00011245"/>
    </source>
</evidence>
<dbReference type="CDD" id="cd07961">
    <property type="entry name" value="Anticodon_Ia_Ile_ABEc"/>
    <property type="match status" value="1"/>
</dbReference>
<comment type="catalytic activity">
    <reaction evidence="14 15">
        <text>tRNA(Ile) + L-isoleucine + ATP = L-isoleucyl-tRNA(Ile) + AMP + diphosphate</text>
        <dbReference type="Rhea" id="RHEA:11060"/>
        <dbReference type="Rhea" id="RHEA-COMP:9666"/>
        <dbReference type="Rhea" id="RHEA-COMP:9695"/>
        <dbReference type="ChEBI" id="CHEBI:30616"/>
        <dbReference type="ChEBI" id="CHEBI:33019"/>
        <dbReference type="ChEBI" id="CHEBI:58045"/>
        <dbReference type="ChEBI" id="CHEBI:78442"/>
        <dbReference type="ChEBI" id="CHEBI:78528"/>
        <dbReference type="ChEBI" id="CHEBI:456215"/>
        <dbReference type="EC" id="6.1.1.5"/>
    </reaction>
</comment>
<comment type="function">
    <text evidence="13 15">Catalyzes the attachment of isoleucine to tRNA(Ile). As IleRS can inadvertently accommodate and process structurally similar amino acids such as valine, to avoid such errors it has two additional distinct tRNA(Ile)-dependent editing activities. One activity is designated as 'pretransfer' editing and involves the hydrolysis of activated Val-AMP. The other activity is designated 'posttransfer' editing and involves deacylation of mischarged Val-tRNA(Ile).</text>
</comment>
<dbReference type="FunFam" id="3.40.50.620:FF:000063">
    <property type="entry name" value="Isoleucine--tRNA ligase"/>
    <property type="match status" value="1"/>
</dbReference>
<dbReference type="GO" id="GO:0002161">
    <property type="term" value="F:aminoacyl-tRNA deacylase activity"/>
    <property type="evidence" value="ECO:0007669"/>
    <property type="project" value="InterPro"/>
</dbReference>
<dbReference type="PRINTS" id="PR00984">
    <property type="entry name" value="TRNASYNTHILE"/>
</dbReference>
<gene>
    <name evidence="15 19" type="primary">ileS</name>
    <name evidence="19" type="ORF">GCM10011492_03280</name>
</gene>
<evidence type="ECO:0000256" key="16">
    <source>
        <dbReference type="SAM" id="MobiDB-lite"/>
    </source>
</evidence>
<feature type="short sequence motif" description="'KMSKS' region" evidence="15">
    <location>
        <begin position="715"/>
        <end position="719"/>
    </location>
</feature>
<accession>A0A916WN63</accession>
<sequence length="1171" mass="130130">MVPRSGPAEAGSVVLEQDETTVRETHRMTYPKVDLTASQTGDVNAVASSADFPAIEQAVRKYWDADDTFRASVEQRDAGKDGTNEFVFYDGPPFANGLPHYGHLLTGYVKDLIPRYQTMRGKRVERRFGWDTHGLPAELEAMKQLGLKTKDEILEMGVDKFNDAARASVLRYTGEWREYVERMGRWVDFDNDYKTLNPDFMESVIWAFKQLFDKGLIYEGFRVLPYCWNDETPLSNHELRMDDDVYQMRQDPAVTVGFRCTSSTLDVLKDTLFLVWTTTPWTLPANLAVMVGPDIDYVVVETDVPTGTTQRYVIAHARLAAYAKELFGDAKADPEPYVVARLSGNDLLESVYAPPFGYYEGHEKAFRVVPADFVTTTDGTGLVHTAGAFGEDDMVVTDREGIVPVMPVGPDGRFTYPVSEYEGMLVFDANPHIIDDLKAATNALRDGRIEGLGAPAKYSEAAGPDEVSEERSGGELRRVQGSGGETSWGEVTGGTVLLRRETYEHSYPHCWRCRNPLIYKAVSSWFVSVTSFKDRMLAHNQEINWVPGNVKDGQFGTWLANARDWSITRNRFWGSPVPVWKSDNPEFPRVDVYGSFEELERDFGVKVDDLHRPGIDQLTRPNPDDPSGNSTMRRVEDVLDVWFDSGSMPYGQVHYPFENADWFEHHFPADFIVEYIGQTRGWFYMLHILSTALFDKPAFKNVICHGIVLGSDGQKMSKSLSNYPDVSEVFNRDGADAMRWFLMSSPILRGGNLIVTEQGIRDGVRQVLLPLWSSWYFFSLYANAAGTEGHWSTESTNVMDRYVLAKTRELVETVRMDLDEFNVAGACDAVQSFLDVLTNWYIRRSRERFWGTNGADGDAQAAFDTLYTVLETVCRVAAPLLPFVTEQVWRGLTGGRSVHLTDWPDSTDLPADEQLVTAMDRARAVCSTTLSVRKAQQLRVRLPLATLTVVVKDAAALADFSALIADEVNVREVRLVDLAEASESDFGIEQKLTVNARAAGPRLGKDVQRAIKGSKSGDWSVAEDGTVTSGGLALQESEFSLESVVTDQAQAHQVAAMLPGGGFVVLDTDVTDELRIEGLARDIIRAVQQARRDAGLEVSDRISLGVTGDDDAWQATVTHQQLIMRETLAVQFGSAGAGHELPGAVDADLGGGKHVSIAVKRVESATEGTAR</sequence>
<feature type="domain" description="Aminoacyl-tRNA synthetase class Ia" evidence="17">
    <location>
        <begin position="61"/>
        <end position="749"/>
    </location>
</feature>
<name>A0A916WN63_9MICO</name>
<comment type="subunit">
    <text evidence="4 15">Monomer.</text>
</comment>
<feature type="binding site" evidence="15">
    <location>
        <position position="718"/>
    </location>
    <ligand>
        <name>ATP</name>
        <dbReference type="ChEBI" id="CHEBI:30616"/>
    </ligand>
</feature>
<dbReference type="InterPro" id="IPR033709">
    <property type="entry name" value="Anticodon_Ile_ABEc"/>
</dbReference>
<evidence type="ECO:0000256" key="7">
    <source>
        <dbReference type="ARBA" id="ARBA00022723"/>
    </source>
</evidence>
<keyword evidence="5 15" id="KW-0963">Cytoplasm</keyword>
<keyword evidence="6 15" id="KW-0436">Ligase</keyword>
<dbReference type="InterPro" id="IPR002300">
    <property type="entry name" value="aa-tRNA-synth_Ia"/>
</dbReference>
<dbReference type="GO" id="GO:0008270">
    <property type="term" value="F:zinc ion binding"/>
    <property type="evidence" value="ECO:0007669"/>
    <property type="project" value="UniProtKB-UniRule"/>
</dbReference>
<dbReference type="Gene3D" id="1.10.730.10">
    <property type="entry name" value="Isoleucyl-tRNA Synthetase, Domain 1"/>
    <property type="match status" value="1"/>
</dbReference>
<proteinExistence type="inferred from homology"/>
<feature type="compositionally biased region" description="Basic and acidic residues" evidence="16">
    <location>
        <begin position="469"/>
        <end position="478"/>
    </location>
</feature>
<evidence type="ECO:0000256" key="3">
    <source>
        <dbReference type="ARBA" id="ARBA00007078"/>
    </source>
</evidence>
<dbReference type="SUPFAM" id="SSF47323">
    <property type="entry name" value="Anticodon-binding domain of a subclass of class I aminoacyl-tRNA synthetases"/>
    <property type="match status" value="1"/>
</dbReference>
<dbReference type="Pfam" id="PF08264">
    <property type="entry name" value="Anticodon_1"/>
    <property type="match status" value="1"/>
</dbReference>
<dbReference type="InterPro" id="IPR013155">
    <property type="entry name" value="M/V/L/I-tRNA-synth_anticd-bd"/>
</dbReference>
<evidence type="ECO:0000256" key="5">
    <source>
        <dbReference type="ARBA" id="ARBA00022490"/>
    </source>
</evidence>
<dbReference type="PROSITE" id="PS00178">
    <property type="entry name" value="AA_TRNA_LIGASE_I"/>
    <property type="match status" value="1"/>
</dbReference>
<dbReference type="Pfam" id="PF00133">
    <property type="entry name" value="tRNA-synt_1"/>
    <property type="match status" value="1"/>
</dbReference>
<comment type="caution">
    <text evidence="19">The sequence shown here is derived from an EMBL/GenBank/DDBJ whole genome shotgun (WGS) entry which is preliminary data.</text>
</comment>
<feature type="short sequence motif" description="'HIGH' region" evidence="15">
    <location>
        <begin position="93"/>
        <end position="103"/>
    </location>
</feature>
<evidence type="ECO:0000256" key="13">
    <source>
        <dbReference type="ARBA" id="ARBA00025217"/>
    </source>
</evidence>
<keyword evidence="8 15" id="KW-0547">Nucleotide-binding</keyword>
<keyword evidence="9 15" id="KW-0862">Zinc</keyword>
<comment type="similarity">
    <text evidence="3 15">Belongs to the class-I aminoacyl-tRNA synthetase family. IleS type 2 subfamily.</text>
</comment>
<evidence type="ECO:0000256" key="11">
    <source>
        <dbReference type="ARBA" id="ARBA00022917"/>
    </source>
</evidence>
<evidence type="ECO:0000256" key="10">
    <source>
        <dbReference type="ARBA" id="ARBA00022840"/>
    </source>
</evidence>
<keyword evidence="12 15" id="KW-0030">Aminoacyl-tRNA synthetase</keyword>
<protein>
    <recommendedName>
        <fullName evidence="15">Isoleucine--tRNA ligase</fullName>
        <ecNumber evidence="15">6.1.1.5</ecNumber>
    </recommendedName>
    <alternativeName>
        <fullName evidence="15">Isoleucyl-tRNA synthetase</fullName>
        <shortName evidence="15">IleRS</shortName>
    </alternativeName>
</protein>
<dbReference type="Pfam" id="PF19302">
    <property type="entry name" value="DUF5915"/>
    <property type="match status" value="1"/>
</dbReference>
<dbReference type="GO" id="GO:0004822">
    <property type="term" value="F:isoleucine-tRNA ligase activity"/>
    <property type="evidence" value="ECO:0007669"/>
    <property type="project" value="UniProtKB-UniRule"/>
</dbReference>
<reference evidence="19" key="2">
    <citation type="submission" date="2020-09" db="EMBL/GenBank/DDBJ databases">
        <authorList>
            <person name="Sun Q."/>
            <person name="Zhou Y."/>
        </authorList>
    </citation>
    <scope>NUCLEOTIDE SEQUENCE</scope>
    <source>
        <strain evidence="19">CGMCC 1.15085</strain>
    </source>
</reference>
<dbReference type="PANTHER" id="PTHR42780">
    <property type="entry name" value="SOLEUCYL-TRNA SYNTHETASE"/>
    <property type="match status" value="1"/>
</dbReference>
<dbReference type="Gene3D" id="3.40.50.620">
    <property type="entry name" value="HUPs"/>
    <property type="match status" value="2"/>
</dbReference>
<keyword evidence="11 15" id="KW-0648">Protein biosynthesis</keyword>
<dbReference type="GO" id="GO:0000049">
    <property type="term" value="F:tRNA binding"/>
    <property type="evidence" value="ECO:0007669"/>
    <property type="project" value="InterPro"/>
</dbReference>